<dbReference type="OrthoDB" id="195498at2759"/>
<dbReference type="GO" id="GO:0042744">
    <property type="term" value="P:hydrogen peroxide catabolic process"/>
    <property type="evidence" value="ECO:0007669"/>
    <property type="project" value="TreeGrafter"/>
</dbReference>
<keyword evidence="10" id="KW-1185">Reference proteome</keyword>
<evidence type="ECO:0000259" key="8">
    <source>
        <dbReference type="PROSITE" id="PS51352"/>
    </source>
</evidence>
<feature type="domain" description="Thioredoxin" evidence="8">
    <location>
        <begin position="3"/>
        <end position="170"/>
    </location>
</feature>
<evidence type="ECO:0000256" key="5">
    <source>
        <dbReference type="ARBA" id="ARBA00023284"/>
    </source>
</evidence>
<evidence type="ECO:0000256" key="1">
    <source>
        <dbReference type="ARBA" id="ARBA00010505"/>
    </source>
</evidence>
<dbReference type="AlphaFoldDB" id="A0A1E3QB61"/>
<organism evidence="9 10">
    <name type="scientific">Lipomyces starkeyi NRRL Y-11557</name>
    <dbReference type="NCBI Taxonomy" id="675824"/>
    <lineage>
        <taxon>Eukaryota</taxon>
        <taxon>Fungi</taxon>
        <taxon>Dikarya</taxon>
        <taxon>Ascomycota</taxon>
        <taxon>Saccharomycotina</taxon>
        <taxon>Lipomycetes</taxon>
        <taxon>Lipomycetales</taxon>
        <taxon>Lipomycetaceae</taxon>
        <taxon>Lipomyces</taxon>
    </lineage>
</organism>
<evidence type="ECO:0000256" key="6">
    <source>
        <dbReference type="PIRSR" id="PIRSR637944-1"/>
    </source>
</evidence>
<dbReference type="Pfam" id="PF08534">
    <property type="entry name" value="Redoxin"/>
    <property type="match status" value="1"/>
</dbReference>
<evidence type="ECO:0000256" key="7">
    <source>
        <dbReference type="RuleBase" id="RU366011"/>
    </source>
</evidence>
<keyword evidence="3 7" id="KW-0049">Antioxidant</keyword>
<dbReference type="Gene3D" id="3.40.30.10">
    <property type="entry name" value="Glutaredoxin"/>
    <property type="match status" value="1"/>
</dbReference>
<keyword evidence="5 7" id="KW-0676">Redox-active center</keyword>
<sequence>MTLKAGDKFPEGVKFLYIAYTPEVANIKACGIPIPLDFDKEFHDKTVVIVSIPGAFTPTCTANHIPPFVEQFEILKSKGVDAVIVLSANDPFVQSAFGKVNGVTDESFIFATDPAAEFSKSVGLSVDLPAAFGTRTARYAIIVSKGVVKYIEKDASGVAGSGVDAVLAAL</sequence>
<accession>A0A1E3QB61</accession>
<evidence type="ECO:0000256" key="3">
    <source>
        <dbReference type="ARBA" id="ARBA00022862"/>
    </source>
</evidence>
<dbReference type="InterPro" id="IPR013766">
    <property type="entry name" value="Thioredoxin_domain"/>
</dbReference>
<comment type="function">
    <text evidence="7">Thiol-specific peroxidase that catalyzes the reduction of hydrogen peroxide and organic hydroperoxides to water and alcohols, respectively. Plays a role in cell protection against oxidative stress by detoxifying peroxides.</text>
</comment>
<evidence type="ECO:0000256" key="4">
    <source>
        <dbReference type="ARBA" id="ARBA00023002"/>
    </source>
</evidence>
<dbReference type="GO" id="GO:0045454">
    <property type="term" value="P:cell redox homeostasis"/>
    <property type="evidence" value="ECO:0007669"/>
    <property type="project" value="EnsemblFungi"/>
</dbReference>
<comment type="similarity">
    <text evidence="1 7">Belongs to the peroxiredoxin family. Prx5 subfamily.</text>
</comment>
<keyword evidence="2 7" id="KW-0575">Peroxidase</keyword>
<dbReference type="SUPFAM" id="SSF52833">
    <property type="entry name" value="Thioredoxin-like"/>
    <property type="match status" value="1"/>
</dbReference>
<dbReference type="GO" id="GO:0010038">
    <property type="term" value="P:response to metal ion"/>
    <property type="evidence" value="ECO:0007669"/>
    <property type="project" value="EnsemblFungi"/>
</dbReference>
<reference evidence="9 10" key="1">
    <citation type="journal article" date="2016" name="Proc. Natl. Acad. Sci. U.S.A.">
        <title>Comparative genomics of biotechnologically important yeasts.</title>
        <authorList>
            <person name="Riley R."/>
            <person name="Haridas S."/>
            <person name="Wolfe K.H."/>
            <person name="Lopes M.R."/>
            <person name="Hittinger C.T."/>
            <person name="Goeker M."/>
            <person name="Salamov A.A."/>
            <person name="Wisecaver J.H."/>
            <person name="Long T.M."/>
            <person name="Calvey C.H."/>
            <person name="Aerts A.L."/>
            <person name="Barry K.W."/>
            <person name="Choi C."/>
            <person name="Clum A."/>
            <person name="Coughlan A.Y."/>
            <person name="Deshpande S."/>
            <person name="Douglass A.P."/>
            <person name="Hanson S.J."/>
            <person name="Klenk H.-P."/>
            <person name="LaButti K.M."/>
            <person name="Lapidus A."/>
            <person name="Lindquist E.A."/>
            <person name="Lipzen A.M."/>
            <person name="Meier-Kolthoff J.P."/>
            <person name="Ohm R.A."/>
            <person name="Otillar R.P."/>
            <person name="Pangilinan J.L."/>
            <person name="Peng Y."/>
            <person name="Rokas A."/>
            <person name="Rosa C.A."/>
            <person name="Scheuner C."/>
            <person name="Sibirny A.A."/>
            <person name="Slot J.C."/>
            <person name="Stielow J.B."/>
            <person name="Sun H."/>
            <person name="Kurtzman C.P."/>
            <person name="Blackwell M."/>
            <person name="Grigoriev I.V."/>
            <person name="Jeffries T.W."/>
        </authorList>
    </citation>
    <scope>NUCLEOTIDE SEQUENCE [LARGE SCALE GENOMIC DNA]</scope>
    <source>
        <strain evidence="9 10">NRRL Y-11557</strain>
    </source>
</reference>
<dbReference type="GO" id="GO:0005739">
    <property type="term" value="C:mitochondrion"/>
    <property type="evidence" value="ECO:0007669"/>
    <property type="project" value="TreeGrafter"/>
</dbReference>
<proteinExistence type="inferred from homology"/>
<dbReference type="PROSITE" id="PS51352">
    <property type="entry name" value="THIOREDOXIN_2"/>
    <property type="match status" value="1"/>
</dbReference>
<dbReference type="EMBL" id="KV454291">
    <property type="protein sequence ID" value="ODQ74906.1"/>
    <property type="molecule type" value="Genomic_DNA"/>
</dbReference>
<dbReference type="InterPro" id="IPR036249">
    <property type="entry name" value="Thioredoxin-like_sf"/>
</dbReference>
<feature type="active site" description="Cysteine sulfenic acid (-SOH) intermediate" evidence="6">
    <location>
        <position position="60"/>
    </location>
</feature>
<dbReference type="GO" id="GO:0008379">
    <property type="term" value="F:thioredoxin peroxidase activity"/>
    <property type="evidence" value="ECO:0007669"/>
    <property type="project" value="EnsemblFungi"/>
</dbReference>
<dbReference type="InterPro" id="IPR013740">
    <property type="entry name" value="Redoxin"/>
</dbReference>
<dbReference type="GO" id="GO:0005777">
    <property type="term" value="C:peroxisome"/>
    <property type="evidence" value="ECO:0007669"/>
    <property type="project" value="TreeGrafter"/>
</dbReference>
<name>A0A1E3QB61_LIPST</name>
<keyword evidence="4 7" id="KW-0560">Oxidoreductase</keyword>
<evidence type="ECO:0000313" key="9">
    <source>
        <dbReference type="EMBL" id="ODQ74906.1"/>
    </source>
</evidence>
<protein>
    <recommendedName>
        <fullName evidence="8">Thioredoxin domain-containing protein</fullName>
    </recommendedName>
</protein>
<dbReference type="Proteomes" id="UP000094385">
    <property type="component" value="Unassembled WGS sequence"/>
</dbReference>
<dbReference type="STRING" id="675824.A0A1E3QB61"/>
<evidence type="ECO:0000256" key="2">
    <source>
        <dbReference type="ARBA" id="ARBA00022559"/>
    </source>
</evidence>
<dbReference type="CDD" id="cd03013">
    <property type="entry name" value="PRX5_like"/>
    <property type="match status" value="1"/>
</dbReference>
<evidence type="ECO:0000313" key="10">
    <source>
        <dbReference type="Proteomes" id="UP000094385"/>
    </source>
</evidence>
<gene>
    <name evidence="9" type="ORF">LIPSTDRAFT_69038</name>
</gene>
<dbReference type="PANTHER" id="PTHR10430">
    <property type="entry name" value="PEROXIREDOXIN"/>
    <property type="match status" value="1"/>
</dbReference>
<dbReference type="InterPro" id="IPR037944">
    <property type="entry name" value="PRX5-like"/>
</dbReference>
<dbReference type="GO" id="GO:0034599">
    <property type="term" value="P:cellular response to oxidative stress"/>
    <property type="evidence" value="ECO:0007669"/>
    <property type="project" value="EnsemblFungi"/>
</dbReference>
<dbReference type="PANTHER" id="PTHR10430:SF16">
    <property type="entry name" value="PEROXIREDOXIN-5, MITOCHONDRIAL"/>
    <property type="match status" value="1"/>
</dbReference>